<reference evidence="2" key="1">
    <citation type="submission" date="2018-01" db="EMBL/GenBank/DDBJ databases">
        <title>An insight into the sialome of Amazonian anophelines.</title>
        <authorList>
            <person name="Ribeiro J.M."/>
            <person name="Scarpassa V."/>
            <person name="Calvo E."/>
        </authorList>
    </citation>
    <scope>NUCLEOTIDE SEQUENCE</scope>
    <source>
        <tissue evidence="2">Salivary glands</tissue>
    </source>
</reference>
<feature type="region of interest" description="Disordered" evidence="1">
    <location>
        <begin position="81"/>
        <end position="112"/>
    </location>
</feature>
<sequence>MHLSFLSCPTFIRLRPLLVSLQLVRIFGLVRQQDLFSALFAVRKELLKEWYRVRHALILLFVMLSIRFLQSHKFPEHDAHFAHTRNPPHTHTRPRPHRATGNTQSTINATQF</sequence>
<dbReference type="AlphaFoldDB" id="A0A2M4B489"/>
<feature type="compositionally biased region" description="Basic residues" evidence="1">
    <location>
        <begin position="82"/>
        <end position="98"/>
    </location>
</feature>
<evidence type="ECO:0000313" key="2">
    <source>
        <dbReference type="EMBL" id="MBW47638.1"/>
    </source>
</evidence>
<proteinExistence type="predicted"/>
<protein>
    <submittedName>
        <fullName evidence="2">Putative secreted protein</fullName>
    </submittedName>
</protein>
<name>A0A2M4B489_9DIPT</name>
<accession>A0A2M4B489</accession>
<evidence type="ECO:0000256" key="1">
    <source>
        <dbReference type="SAM" id="MobiDB-lite"/>
    </source>
</evidence>
<feature type="compositionally biased region" description="Polar residues" evidence="1">
    <location>
        <begin position="101"/>
        <end position="112"/>
    </location>
</feature>
<organism evidence="2">
    <name type="scientific">Anopheles triannulatus</name>
    <dbReference type="NCBI Taxonomy" id="58253"/>
    <lineage>
        <taxon>Eukaryota</taxon>
        <taxon>Metazoa</taxon>
        <taxon>Ecdysozoa</taxon>
        <taxon>Arthropoda</taxon>
        <taxon>Hexapoda</taxon>
        <taxon>Insecta</taxon>
        <taxon>Pterygota</taxon>
        <taxon>Neoptera</taxon>
        <taxon>Endopterygota</taxon>
        <taxon>Diptera</taxon>
        <taxon>Nematocera</taxon>
        <taxon>Culicoidea</taxon>
        <taxon>Culicidae</taxon>
        <taxon>Anophelinae</taxon>
        <taxon>Anopheles</taxon>
    </lineage>
</organism>
<dbReference type="EMBL" id="GGFK01014317">
    <property type="protein sequence ID" value="MBW47638.1"/>
    <property type="molecule type" value="Transcribed_RNA"/>
</dbReference>